<keyword evidence="4 6" id="KW-1133">Transmembrane helix</keyword>
<comment type="similarity">
    <text evidence="2">Belongs to the PA-phosphatase related phosphoesterase family.</text>
</comment>
<evidence type="ECO:0000313" key="10">
    <source>
        <dbReference type="Proteomes" id="UP000580250"/>
    </source>
</evidence>
<evidence type="ECO:0000256" key="4">
    <source>
        <dbReference type="ARBA" id="ARBA00022989"/>
    </source>
</evidence>
<dbReference type="InterPro" id="IPR000326">
    <property type="entry name" value="PAP2/HPO"/>
</dbReference>
<dbReference type="Pfam" id="PF01569">
    <property type="entry name" value="PAP2"/>
    <property type="match status" value="1"/>
</dbReference>
<dbReference type="EMBL" id="CAJEWN010000141">
    <property type="protein sequence ID" value="CAD2168436.1"/>
    <property type="molecule type" value="Genomic_DNA"/>
</dbReference>
<dbReference type="SMART" id="SM00014">
    <property type="entry name" value="acidPPc"/>
    <property type="match status" value="1"/>
</dbReference>
<feature type="transmembrane region" description="Helical" evidence="6">
    <location>
        <begin position="60"/>
        <end position="84"/>
    </location>
</feature>
<evidence type="ECO:0000256" key="3">
    <source>
        <dbReference type="ARBA" id="ARBA00022692"/>
    </source>
</evidence>
<dbReference type="SUPFAM" id="SSF48317">
    <property type="entry name" value="Acid phosphatase/Vanadium-dependent haloperoxidase"/>
    <property type="match status" value="1"/>
</dbReference>
<dbReference type="GO" id="GO:0005886">
    <property type="term" value="C:plasma membrane"/>
    <property type="evidence" value="ECO:0007669"/>
    <property type="project" value="TreeGrafter"/>
</dbReference>
<dbReference type="CDD" id="cd03384">
    <property type="entry name" value="PAP2_wunen"/>
    <property type="match status" value="1"/>
</dbReference>
<reference evidence="8 10" key="1">
    <citation type="submission" date="2020-08" db="EMBL/GenBank/DDBJ databases">
        <authorList>
            <person name="Koutsovoulos G."/>
            <person name="Danchin GJ E."/>
        </authorList>
    </citation>
    <scope>NUCLEOTIDE SEQUENCE [LARGE SCALE GENOMIC DNA]</scope>
</reference>
<dbReference type="Gene3D" id="1.20.144.10">
    <property type="entry name" value="Phosphatidic acid phosphatase type 2/haloperoxidase"/>
    <property type="match status" value="1"/>
</dbReference>
<dbReference type="PANTHER" id="PTHR10165:SF201">
    <property type="entry name" value="PHOSPHATIDIC ACID PHOSPHATASE TYPE 2_HALOPEROXIDASE DOMAIN-CONTAINING PROTEIN"/>
    <property type="match status" value="1"/>
</dbReference>
<organism evidence="8 10">
    <name type="scientific">Meloidogyne enterolobii</name>
    <name type="common">Root-knot nematode worm</name>
    <name type="synonym">Meloidogyne mayaguensis</name>
    <dbReference type="NCBI Taxonomy" id="390850"/>
    <lineage>
        <taxon>Eukaryota</taxon>
        <taxon>Metazoa</taxon>
        <taxon>Ecdysozoa</taxon>
        <taxon>Nematoda</taxon>
        <taxon>Chromadorea</taxon>
        <taxon>Rhabditida</taxon>
        <taxon>Tylenchina</taxon>
        <taxon>Tylenchomorpha</taxon>
        <taxon>Tylenchoidea</taxon>
        <taxon>Meloidogynidae</taxon>
        <taxon>Meloidogyninae</taxon>
        <taxon>Meloidogyne</taxon>
    </lineage>
</organism>
<protein>
    <recommendedName>
        <fullName evidence="7">Phosphatidic acid phosphatase type 2/haloperoxidase domain-containing protein</fullName>
    </recommendedName>
</protein>
<name>A0A6V7V0V4_MELEN</name>
<feature type="transmembrane region" description="Helical" evidence="6">
    <location>
        <begin position="105"/>
        <end position="126"/>
    </location>
</feature>
<dbReference type="InterPro" id="IPR036938">
    <property type="entry name" value="PAP2/HPO_sf"/>
</dbReference>
<feature type="transmembrane region" description="Helical" evidence="6">
    <location>
        <begin position="261"/>
        <end position="280"/>
    </location>
</feature>
<feature type="transmembrane region" description="Helical" evidence="6">
    <location>
        <begin position="230"/>
        <end position="249"/>
    </location>
</feature>
<dbReference type="Proteomes" id="UP000580250">
    <property type="component" value="Unassembled WGS sequence"/>
</dbReference>
<dbReference type="GO" id="GO:0046839">
    <property type="term" value="P:phospholipid dephosphorylation"/>
    <property type="evidence" value="ECO:0007669"/>
    <property type="project" value="TreeGrafter"/>
</dbReference>
<dbReference type="EMBL" id="CAJEWN010002585">
    <property type="protein sequence ID" value="CAD2204385.1"/>
    <property type="molecule type" value="Genomic_DNA"/>
</dbReference>
<dbReference type="PANTHER" id="PTHR10165">
    <property type="entry name" value="LIPID PHOSPHATE PHOSPHATASE"/>
    <property type="match status" value="1"/>
</dbReference>
<evidence type="ECO:0000256" key="5">
    <source>
        <dbReference type="ARBA" id="ARBA00023136"/>
    </source>
</evidence>
<keyword evidence="5 6" id="KW-0472">Membrane</keyword>
<evidence type="ECO:0000256" key="6">
    <source>
        <dbReference type="SAM" id="Phobius"/>
    </source>
</evidence>
<keyword evidence="3 6" id="KW-0812">Transmembrane</keyword>
<sequence length="351" mass="40086">MAIVADLSIGRVISDFIVLLCLAVPLLIFELLGEPNKRGFYCDDESIRYPYRTSTVSRQLLIVIGLLIPTCLIFLTEILRTLVWEKQSAHQLCTFKYRAHNVHRMVVRLYVFMGYFLLGVCFNQLMVDIAKYTIGRQRPHFMEICLPITEVKLNGIGGEISKVSKDFRTNCPSDEHTYITDFKCSGKEVDLIKEAQLSFYSGHSAFSFYAAWYTSLYLQARCYRPLGSQLVLPAVQFFLFCGASFVAYSRVSDYKHHWSDVLVGVLIGSAIGIINALFIAEVFQRREIPEEFVHKRRLIGKYAFSRNDVELGNMIEQRPANLKSSEVDKQLPQRIHNVPIRVISSNEGNGI</sequence>
<evidence type="ECO:0000313" key="8">
    <source>
        <dbReference type="EMBL" id="CAD2168436.1"/>
    </source>
</evidence>
<accession>A0A6V7V0V4</accession>
<dbReference type="GO" id="GO:0007165">
    <property type="term" value="P:signal transduction"/>
    <property type="evidence" value="ECO:0007669"/>
    <property type="project" value="TreeGrafter"/>
</dbReference>
<dbReference type="GO" id="GO:0006644">
    <property type="term" value="P:phospholipid metabolic process"/>
    <property type="evidence" value="ECO:0007669"/>
    <property type="project" value="InterPro"/>
</dbReference>
<gene>
    <name evidence="8" type="ORF">MENT_LOCUS19805</name>
    <name evidence="9" type="ORF">MENT_LOCUS58121</name>
</gene>
<dbReference type="OrthoDB" id="8907274at2759"/>
<comment type="subcellular location">
    <subcellularLocation>
        <location evidence="1">Membrane</location>
        <topology evidence="1">Multi-pass membrane protein</topology>
    </subcellularLocation>
</comment>
<proteinExistence type="inferred from homology"/>
<evidence type="ECO:0000259" key="7">
    <source>
        <dbReference type="SMART" id="SM00014"/>
    </source>
</evidence>
<dbReference type="GO" id="GO:0008195">
    <property type="term" value="F:phosphatidate phosphatase activity"/>
    <property type="evidence" value="ECO:0007669"/>
    <property type="project" value="TreeGrafter"/>
</dbReference>
<feature type="transmembrane region" description="Helical" evidence="6">
    <location>
        <begin position="12"/>
        <end position="32"/>
    </location>
</feature>
<dbReference type="AlphaFoldDB" id="A0A6V7V0V4"/>
<evidence type="ECO:0000256" key="1">
    <source>
        <dbReference type="ARBA" id="ARBA00004141"/>
    </source>
</evidence>
<comment type="caution">
    <text evidence="8">The sequence shown here is derived from an EMBL/GenBank/DDBJ whole genome shotgun (WGS) entry which is preliminary data.</text>
</comment>
<evidence type="ECO:0000256" key="2">
    <source>
        <dbReference type="ARBA" id="ARBA00008816"/>
    </source>
</evidence>
<feature type="domain" description="Phosphatidic acid phosphatase type 2/haloperoxidase" evidence="7">
    <location>
        <begin position="113"/>
        <end position="276"/>
    </location>
</feature>
<dbReference type="InterPro" id="IPR043216">
    <property type="entry name" value="PAP-like"/>
</dbReference>
<evidence type="ECO:0000313" key="9">
    <source>
        <dbReference type="EMBL" id="CAD2204385.1"/>
    </source>
</evidence>